<dbReference type="GO" id="GO:0032993">
    <property type="term" value="C:protein-DNA complex"/>
    <property type="evidence" value="ECO:0007669"/>
    <property type="project" value="TreeGrafter"/>
</dbReference>
<dbReference type="Gene3D" id="1.10.10.10">
    <property type="entry name" value="Winged helix-like DNA-binding domain superfamily/Winged helix DNA-binding domain"/>
    <property type="match status" value="1"/>
</dbReference>
<feature type="domain" description="OmpR/PhoB-type" evidence="5">
    <location>
        <begin position="139"/>
        <end position="237"/>
    </location>
</feature>
<evidence type="ECO:0000256" key="2">
    <source>
        <dbReference type="PROSITE-ProRule" id="PRU00169"/>
    </source>
</evidence>
<dbReference type="PROSITE" id="PS50110">
    <property type="entry name" value="RESPONSE_REGULATORY"/>
    <property type="match status" value="1"/>
</dbReference>
<dbReference type="Pfam" id="PF00072">
    <property type="entry name" value="Response_reg"/>
    <property type="match status" value="1"/>
</dbReference>
<protein>
    <submittedName>
        <fullName evidence="6">DNA-binding response OmpR family regulator</fullName>
    </submittedName>
</protein>
<keyword evidence="1 3" id="KW-0238">DNA-binding</keyword>
<evidence type="ECO:0000256" key="1">
    <source>
        <dbReference type="ARBA" id="ARBA00023125"/>
    </source>
</evidence>
<evidence type="ECO:0000259" key="4">
    <source>
        <dbReference type="PROSITE" id="PS50110"/>
    </source>
</evidence>
<dbReference type="GO" id="GO:0000976">
    <property type="term" value="F:transcription cis-regulatory region binding"/>
    <property type="evidence" value="ECO:0007669"/>
    <property type="project" value="TreeGrafter"/>
</dbReference>
<dbReference type="InterPro" id="IPR001789">
    <property type="entry name" value="Sig_transdc_resp-reg_receiver"/>
</dbReference>
<dbReference type="InterPro" id="IPR036388">
    <property type="entry name" value="WH-like_DNA-bd_sf"/>
</dbReference>
<dbReference type="InterPro" id="IPR039420">
    <property type="entry name" value="WalR-like"/>
</dbReference>
<accession>A0A2T0U877</accession>
<feature type="domain" description="Response regulatory" evidence="4">
    <location>
        <begin position="11"/>
        <end position="131"/>
    </location>
</feature>
<dbReference type="SMART" id="SM00862">
    <property type="entry name" value="Trans_reg_C"/>
    <property type="match status" value="1"/>
</dbReference>
<organism evidence="6 7">
    <name type="scientific">Knoellia remsis</name>
    <dbReference type="NCBI Taxonomy" id="407159"/>
    <lineage>
        <taxon>Bacteria</taxon>
        <taxon>Bacillati</taxon>
        <taxon>Actinomycetota</taxon>
        <taxon>Actinomycetes</taxon>
        <taxon>Micrococcales</taxon>
        <taxon>Intrasporangiaceae</taxon>
        <taxon>Knoellia</taxon>
    </lineage>
</organism>
<keyword evidence="2" id="KW-0597">Phosphoprotein</keyword>
<dbReference type="Gene3D" id="6.10.250.690">
    <property type="match status" value="1"/>
</dbReference>
<dbReference type="PROSITE" id="PS51755">
    <property type="entry name" value="OMPR_PHOB"/>
    <property type="match status" value="1"/>
</dbReference>
<dbReference type="SUPFAM" id="SSF52172">
    <property type="entry name" value="CheY-like"/>
    <property type="match status" value="1"/>
</dbReference>
<dbReference type="PANTHER" id="PTHR48111">
    <property type="entry name" value="REGULATOR OF RPOS"/>
    <property type="match status" value="1"/>
</dbReference>
<dbReference type="Gene3D" id="3.40.50.2300">
    <property type="match status" value="1"/>
</dbReference>
<gene>
    <name evidence="6" type="ORF">BCF74_12516</name>
</gene>
<dbReference type="GO" id="GO:0005829">
    <property type="term" value="C:cytosol"/>
    <property type="evidence" value="ECO:0007669"/>
    <property type="project" value="TreeGrafter"/>
</dbReference>
<dbReference type="GO" id="GO:0006355">
    <property type="term" value="P:regulation of DNA-templated transcription"/>
    <property type="evidence" value="ECO:0007669"/>
    <property type="project" value="InterPro"/>
</dbReference>
<dbReference type="EMBL" id="PVTI01000025">
    <property type="protein sequence ID" value="PRY54107.1"/>
    <property type="molecule type" value="Genomic_DNA"/>
</dbReference>
<keyword evidence="7" id="KW-1185">Reference proteome</keyword>
<dbReference type="InterPro" id="IPR001867">
    <property type="entry name" value="OmpR/PhoB-type_DNA-bd"/>
</dbReference>
<evidence type="ECO:0000256" key="3">
    <source>
        <dbReference type="PROSITE-ProRule" id="PRU01091"/>
    </source>
</evidence>
<dbReference type="InterPro" id="IPR011006">
    <property type="entry name" value="CheY-like_superfamily"/>
</dbReference>
<evidence type="ECO:0000313" key="7">
    <source>
        <dbReference type="Proteomes" id="UP000237822"/>
    </source>
</evidence>
<dbReference type="CDD" id="cd00383">
    <property type="entry name" value="trans_reg_C"/>
    <property type="match status" value="1"/>
</dbReference>
<reference evidence="6 7" key="1">
    <citation type="submission" date="2018-03" db="EMBL/GenBank/DDBJ databases">
        <title>Genomic Encyclopedia of Archaeal and Bacterial Type Strains, Phase II (KMG-II): from individual species to whole genera.</title>
        <authorList>
            <person name="Goeker M."/>
        </authorList>
    </citation>
    <scope>NUCLEOTIDE SEQUENCE [LARGE SCALE GENOMIC DNA]</scope>
    <source>
        <strain evidence="6 7">ATCC BAA-1496</strain>
    </source>
</reference>
<evidence type="ECO:0000313" key="6">
    <source>
        <dbReference type="EMBL" id="PRY54107.1"/>
    </source>
</evidence>
<dbReference type="Pfam" id="PF00486">
    <property type="entry name" value="Trans_reg_C"/>
    <property type="match status" value="1"/>
</dbReference>
<dbReference type="PANTHER" id="PTHR48111:SF36">
    <property type="entry name" value="TRANSCRIPTIONAL REGULATORY PROTEIN CUTR"/>
    <property type="match status" value="1"/>
</dbReference>
<dbReference type="AlphaFoldDB" id="A0A2T0U877"/>
<name>A0A2T0U877_9MICO</name>
<dbReference type="SMART" id="SM00448">
    <property type="entry name" value="REC"/>
    <property type="match status" value="1"/>
</dbReference>
<dbReference type="Proteomes" id="UP000237822">
    <property type="component" value="Unassembled WGS sequence"/>
</dbReference>
<dbReference type="CDD" id="cd17624">
    <property type="entry name" value="REC_OmpR_PmrA-like"/>
    <property type="match status" value="1"/>
</dbReference>
<proteinExistence type="predicted"/>
<evidence type="ECO:0000259" key="5">
    <source>
        <dbReference type="PROSITE" id="PS51755"/>
    </source>
</evidence>
<dbReference type="GO" id="GO:0000156">
    <property type="term" value="F:phosphorelay response regulator activity"/>
    <property type="evidence" value="ECO:0007669"/>
    <property type="project" value="TreeGrafter"/>
</dbReference>
<comment type="caution">
    <text evidence="6">The sequence shown here is derived from an EMBL/GenBank/DDBJ whole genome shotgun (WGS) entry which is preliminary data.</text>
</comment>
<feature type="modified residue" description="4-aspartylphosphate" evidence="2">
    <location>
        <position position="60"/>
    </location>
</feature>
<feature type="DNA-binding region" description="OmpR/PhoB-type" evidence="3">
    <location>
        <begin position="139"/>
        <end position="237"/>
    </location>
</feature>
<sequence>MRRAGYRWSVRLLIVEDEEGLADALRIGLAREGYAVDVATTDGEAREKLALTAYDVVLLDVNLPDGNGFHLAEDIRSGAAEGPSGADVRILMLTARAGLPDRVRGLDVGADDYLVKPFALAELTARLRALLRRDVRAASSVLRVGDVSLDAARQLAHRGSRELSLTLKEFAVLRYLMTRADHVVSSEELLEHVWDENADPFTQTVRVTVGTLRRKLTVDDEPALIETVIGRGYRLRSRPPVAGTA</sequence>